<proteinExistence type="predicted"/>
<dbReference type="AlphaFoldDB" id="A0A1H6D6J6"/>
<dbReference type="Pfam" id="PF01828">
    <property type="entry name" value="Peptidase_A4"/>
    <property type="match status" value="1"/>
</dbReference>
<dbReference type="Proteomes" id="UP000236743">
    <property type="component" value="Unassembled WGS sequence"/>
</dbReference>
<feature type="region of interest" description="Disordered" evidence="2">
    <location>
        <begin position="1"/>
        <end position="38"/>
    </location>
</feature>
<protein>
    <submittedName>
        <fullName evidence="3">Peptidase A4 family protein</fullName>
    </submittedName>
</protein>
<evidence type="ECO:0000313" key="3">
    <source>
        <dbReference type="EMBL" id="SEG80999.1"/>
    </source>
</evidence>
<dbReference type="CDD" id="cd13426">
    <property type="entry name" value="Peptidase_G1"/>
    <property type="match status" value="1"/>
</dbReference>
<feature type="active site" description="Proton acceptor" evidence="1">
    <location>
        <position position="269"/>
    </location>
</feature>
<keyword evidence="4" id="KW-1185">Reference proteome</keyword>
<gene>
    <name evidence="3" type="ORF">SAMN04488115_11750</name>
</gene>
<dbReference type="SUPFAM" id="SSF49899">
    <property type="entry name" value="Concanavalin A-like lectins/glucanases"/>
    <property type="match status" value="1"/>
</dbReference>
<dbReference type="InterPro" id="IPR013320">
    <property type="entry name" value="ConA-like_dom_sf"/>
</dbReference>
<dbReference type="PANTHER" id="PTHR37536">
    <property type="entry name" value="PUTATIVE (AFU_ORTHOLOGUE AFUA_3G02970)-RELATED"/>
    <property type="match status" value="1"/>
</dbReference>
<evidence type="ECO:0000256" key="1">
    <source>
        <dbReference type="PIRSR" id="PIRSR600250-50"/>
    </source>
</evidence>
<dbReference type="EMBL" id="FNUY01000017">
    <property type="protein sequence ID" value="SEG80999.1"/>
    <property type="molecule type" value="Genomic_DNA"/>
</dbReference>
<reference evidence="3 4" key="1">
    <citation type="submission" date="2016-10" db="EMBL/GenBank/DDBJ databases">
        <authorList>
            <person name="de Groot N.N."/>
        </authorList>
    </citation>
    <scope>NUCLEOTIDE SEQUENCE [LARGE SCALE GENOMIC DNA]</scope>
    <source>
        <strain evidence="3 4">DSM 26656</strain>
    </source>
</reference>
<feature type="compositionally biased region" description="Basic and acidic residues" evidence="2">
    <location>
        <begin position="14"/>
        <end position="27"/>
    </location>
</feature>
<evidence type="ECO:0000256" key="2">
    <source>
        <dbReference type="SAM" id="MobiDB-lite"/>
    </source>
</evidence>
<name>A0A1H6D6J6_9HYPH</name>
<evidence type="ECO:0000313" key="4">
    <source>
        <dbReference type="Proteomes" id="UP000236743"/>
    </source>
</evidence>
<dbReference type="InterPro" id="IPR000250">
    <property type="entry name" value="Peptidase_G1"/>
</dbReference>
<dbReference type="InterPro" id="IPR038656">
    <property type="entry name" value="Peptidase_G1_sf"/>
</dbReference>
<dbReference type="GO" id="GO:0006508">
    <property type="term" value="P:proteolysis"/>
    <property type="evidence" value="ECO:0007669"/>
    <property type="project" value="InterPro"/>
</dbReference>
<accession>A0A1H6D6J6</accession>
<dbReference type="PANTHER" id="PTHR37536:SF1">
    <property type="entry name" value="ASPERGILLOPEPSIN, PUTAITVE (AFU_ORTHOLOGUE AFUA_7G01200)"/>
    <property type="match status" value="1"/>
</dbReference>
<organism evidence="3 4">
    <name type="scientific">Bosea lathyri</name>
    <dbReference type="NCBI Taxonomy" id="1036778"/>
    <lineage>
        <taxon>Bacteria</taxon>
        <taxon>Pseudomonadati</taxon>
        <taxon>Pseudomonadota</taxon>
        <taxon>Alphaproteobacteria</taxon>
        <taxon>Hyphomicrobiales</taxon>
        <taxon>Boseaceae</taxon>
        <taxon>Bosea</taxon>
    </lineage>
</organism>
<dbReference type="Gene3D" id="2.60.120.700">
    <property type="entry name" value="Peptidase G1"/>
    <property type="match status" value="1"/>
</dbReference>
<dbReference type="GO" id="GO:0070007">
    <property type="term" value="F:glutamic-type endopeptidase activity"/>
    <property type="evidence" value="ECO:0007669"/>
    <property type="project" value="InterPro"/>
</dbReference>
<sequence length="353" mass="38436">MGPRQGLPVMANSHTEDHAQLQREKPRGTAIKPYPLPPASFVPSEAEDEELSYYGLPSQQAGRFNPAATAFRRSFLLPPRGGGPLRFLLAQDPTMIAPPPGIRPIAAIASWPIQKSVNWSGGYVVPSGGRSFASVMGRWTVPAVSRPFGSTAQEFRSSTWIGLDGQRLYLDSSLPQIGTGQKWLTAPYAGAEYTAWFQWWARGQDNPPEDLPLPVDAGHEISAIITVLDDRTVRFNLKNETLGIILQAFNASAPAPCRISGATAEWIMERPSPMGSDGWDAYPLPDYSPFAFTGCVAESIAPGGVSLQDHDLDSARLIRMYEIIANPPGTRTISTAQRVLEPAQRLELTRITA</sequence>